<dbReference type="GO" id="GO:0019843">
    <property type="term" value="F:rRNA binding"/>
    <property type="evidence" value="ECO:0007669"/>
    <property type="project" value="UniProtKB-KW"/>
</dbReference>
<comment type="catalytic activity">
    <reaction evidence="11">
        <text>Endonucleolytic cleavage of RNA, removing 21 and 42 nucleotides, respectively, from the 5'- and 3'-termini of a 5S-rRNA precursor.</text>
        <dbReference type="EC" id="3.1.26.8"/>
    </reaction>
</comment>
<dbReference type="InterPro" id="IPR006171">
    <property type="entry name" value="TOPRIM_dom"/>
</dbReference>
<evidence type="ECO:0000256" key="2">
    <source>
        <dbReference type="ARBA" id="ARBA00022517"/>
    </source>
</evidence>
<evidence type="ECO:0000256" key="1">
    <source>
        <dbReference type="ARBA" id="ARBA00022490"/>
    </source>
</evidence>
<dbReference type="RefSeq" id="WP_003567738.1">
    <property type="nucleotide sequence ID" value="NZ_BAYM01000152.1"/>
</dbReference>
<proteinExistence type="inferred from homology"/>
<dbReference type="GeneID" id="57091164"/>
<comment type="caution">
    <text evidence="14">The sequence shown here is derived from an EMBL/GenBank/DDBJ whole genome shotgun (WGS) entry which is preliminary data.</text>
</comment>
<dbReference type="GO" id="GO:0005737">
    <property type="term" value="C:cytoplasm"/>
    <property type="evidence" value="ECO:0007669"/>
    <property type="project" value="UniProtKB-SubCell"/>
</dbReference>
<dbReference type="NCBIfam" id="TIGR00334">
    <property type="entry name" value="5S_RNA_mat_M5"/>
    <property type="match status" value="1"/>
</dbReference>
<evidence type="ECO:0000256" key="7">
    <source>
        <dbReference type="ARBA" id="ARBA00022759"/>
    </source>
</evidence>
<dbReference type="SUPFAM" id="SSF110455">
    <property type="entry name" value="Toprim domain"/>
    <property type="match status" value="1"/>
</dbReference>
<evidence type="ECO:0000259" key="13">
    <source>
        <dbReference type="PROSITE" id="PS50880"/>
    </source>
</evidence>
<dbReference type="GO" id="GO:0043822">
    <property type="term" value="F:ribonuclease M5 activity"/>
    <property type="evidence" value="ECO:0007669"/>
    <property type="project" value="UniProtKB-UniRule"/>
</dbReference>
<dbReference type="HAMAP" id="MF_01469">
    <property type="entry name" value="RNase_M5"/>
    <property type="match status" value="1"/>
</dbReference>
<dbReference type="InterPro" id="IPR034141">
    <property type="entry name" value="TOPRIM_RNase_M5-like"/>
</dbReference>
<feature type="domain" description="Toprim" evidence="13">
    <location>
        <begin position="5"/>
        <end position="89"/>
    </location>
</feature>
<dbReference type="Pfam" id="PF01751">
    <property type="entry name" value="Toprim"/>
    <property type="match status" value="1"/>
</dbReference>
<dbReference type="PROSITE" id="PS50880">
    <property type="entry name" value="TOPRIM"/>
    <property type="match status" value="1"/>
</dbReference>
<keyword evidence="7 11" id="KW-0255">Endonuclease</keyword>
<dbReference type="PANTHER" id="PTHR39156:SF1">
    <property type="entry name" value="RIBONUCLEASE M5"/>
    <property type="match status" value="1"/>
</dbReference>
<evidence type="ECO:0000256" key="6">
    <source>
        <dbReference type="ARBA" id="ARBA00022730"/>
    </source>
</evidence>
<protein>
    <recommendedName>
        <fullName evidence="11 12">Ribonuclease M5</fullName>
        <ecNumber evidence="11 12">3.1.26.8</ecNumber>
    </recommendedName>
    <alternativeName>
        <fullName evidence="11">RNase M5</fullName>
    </alternativeName>
    <alternativeName>
        <fullName evidence="11">Ribosomal RNA terminal maturase M5</fullName>
    </alternativeName>
</protein>
<comment type="subcellular location">
    <subcellularLocation>
        <location evidence="11">Cytoplasm</location>
    </subcellularLocation>
</comment>
<dbReference type="GO" id="GO:0046872">
    <property type="term" value="F:metal ion binding"/>
    <property type="evidence" value="ECO:0007669"/>
    <property type="project" value="UniProtKB-KW"/>
</dbReference>
<dbReference type="FunFam" id="3.40.1360.10:FF:000006">
    <property type="entry name" value="Ribonuclease M5"/>
    <property type="match status" value="1"/>
</dbReference>
<dbReference type="InterPro" id="IPR004466">
    <property type="entry name" value="RNase_M5"/>
</dbReference>
<dbReference type="EMBL" id="BAYM01000152">
    <property type="protein sequence ID" value="GAN37368.1"/>
    <property type="molecule type" value="Genomic_DNA"/>
</dbReference>
<dbReference type="SMART" id="SM00493">
    <property type="entry name" value="TOPRIM"/>
    <property type="match status" value="1"/>
</dbReference>
<dbReference type="Pfam" id="PF13331">
    <property type="entry name" value="DUF4093"/>
    <property type="match status" value="1"/>
</dbReference>
<evidence type="ECO:0000256" key="12">
    <source>
        <dbReference type="NCBIfam" id="TIGR00334"/>
    </source>
</evidence>
<keyword evidence="6 11" id="KW-0699">rRNA-binding</keyword>
<evidence type="ECO:0000256" key="3">
    <source>
        <dbReference type="ARBA" id="ARBA00022552"/>
    </source>
</evidence>
<evidence type="ECO:0000256" key="5">
    <source>
        <dbReference type="ARBA" id="ARBA00022723"/>
    </source>
</evidence>
<dbReference type="EC" id="3.1.26.8" evidence="11 12"/>
<dbReference type="Gene3D" id="3.40.1360.10">
    <property type="match status" value="1"/>
</dbReference>
<evidence type="ECO:0000313" key="15">
    <source>
        <dbReference type="Proteomes" id="UP000032552"/>
    </source>
</evidence>
<dbReference type="GO" id="GO:0006364">
    <property type="term" value="P:rRNA processing"/>
    <property type="evidence" value="ECO:0007669"/>
    <property type="project" value="UniProtKB-UniRule"/>
</dbReference>
<keyword evidence="8 11" id="KW-0378">Hydrolase</keyword>
<keyword evidence="9" id="KW-0460">Magnesium</keyword>
<dbReference type="Proteomes" id="UP000032552">
    <property type="component" value="Unassembled WGS sequence"/>
</dbReference>
<dbReference type="AlphaFoldDB" id="A0A0C9QFM1"/>
<evidence type="ECO:0000256" key="9">
    <source>
        <dbReference type="ARBA" id="ARBA00022842"/>
    </source>
</evidence>
<evidence type="ECO:0000313" key="14">
    <source>
        <dbReference type="EMBL" id="GAN37368.1"/>
    </source>
</evidence>
<name>A0A0C9QFM1_LACPA</name>
<comment type="function">
    <text evidence="11">Required for correct processing of both the 5' and 3' ends of 5S rRNA precursor. Cleaves both sides of a double-stranded region yielding mature 5S rRNA in one step.</text>
</comment>
<accession>A0A0C9QFM1</accession>
<comment type="similarity">
    <text evidence="11">Belongs to the ribonuclease M5 family.</text>
</comment>
<gene>
    <name evidence="11" type="primary">rnmV</name>
    <name evidence="14" type="ORF">LC0644_1957</name>
</gene>
<sequence>MTTIKQVVVVEGRDDTKRLKETFGAIDTIETRGSAIDEATLERIRQAQAKRGVIVLTDPDFPGEKIRKTISRAVPGVTHAFLPRREGVPDHKGSLGIEHAKPAALRAALQHLFTEMPDAPQVISQQDLLAADLVGGVGARQRREQLGELLHIGYTNGKQLLRRLAEFQISRAAFLAAMAQVDGGQHDKT</sequence>
<evidence type="ECO:0000256" key="10">
    <source>
        <dbReference type="ARBA" id="ARBA00022884"/>
    </source>
</evidence>
<keyword evidence="2 11" id="KW-0690">Ribosome biogenesis</keyword>
<evidence type="ECO:0000256" key="4">
    <source>
        <dbReference type="ARBA" id="ARBA00022722"/>
    </source>
</evidence>
<reference evidence="15" key="1">
    <citation type="submission" date="2014-05" db="EMBL/GenBank/DDBJ databases">
        <title>Whole genome sequencing of Lactobacillus casei NRIC0644.</title>
        <authorList>
            <person name="Atarashi H."/>
            <person name="Yoshida Y."/>
            <person name="Fujimura S."/>
            <person name="Tanaka N."/>
            <person name="Shiwa Y."/>
            <person name="Yoshikawa H."/>
            <person name="Okada S."/>
            <person name="Nakagawa J."/>
        </authorList>
    </citation>
    <scope>NUCLEOTIDE SEQUENCE [LARGE SCALE GENOMIC DNA]</scope>
    <source>
        <strain evidence="15">NRIC0644</strain>
    </source>
</reference>
<dbReference type="PANTHER" id="PTHR39156">
    <property type="entry name" value="RIBONUCLEASE M5"/>
    <property type="match status" value="1"/>
</dbReference>
<keyword evidence="4 11" id="KW-0540">Nuclease</keyword>
<keyword evidence="1 11" id="KW-0963">Cytoplasm</keyword>
<dbReference type="InterPro" id="IPR025156">
    <property type="entry name" value="RNase_M5_C"/>
</dbReference>
<keyword evidence="5" id="KW-0479">Metal-binding</keyword>
<dbReference type="CDD" id="cd01027">
    <property type="entry name" value="TOPRIM_RNase_M5_like"/>
    <property type="match status" value="1"/>
</dbReference>
<evidence type="ECO:0000256" key="8">
    <source>
        <dbReference type="ARBA" id="ARBA00022801"/>
    </source>
</evidence>
<evidence type="ECO:0000256" key="11">
    <source>
        <dbReference type="HAMAP-Rule" id="MF_01469"/>
    </source>
</evidence>
<organism evidence="14 15">
    <name type="scientific">Lacticaseibacillus paracasei NRIC 0644</name>
    <dbReference type="NCBI Taxonomy" id="1435038"/>
    <lineage>
        <taxon>Bacteria</taxon>
        <taxon>Bacillati</taxon>
        <taxon>Bacillota</taxon>
        <taxon>Bacilli</taxon>
        <taxon>Lactobacillales</taxon>
        <taxon>Lactobacillaceae</taxon>
        <taxon>Lacticaseibacillus</taxon>
    </lineage>
</organism>
<keyword evidence="10 11" id="KW-0694">RNA-binding</keyword>
<keyword evidence="3 11" id="KW-0698">rRNA processing</keyword>